<proteinExistence type="predicted"/>
<protein>
    <recommendedName>
        <fullName evidence="2">DUF5979 domain-containing protein</fullName>
    </recommendedName>
</protein>
<evidence type="ECO:0000313" key="3">
    <source>
        <dbReference type="EMBL" id="SEK22961.1"/>
    </source>
</evidence>
<evidence type="ECO:0000256" key="1">
    <source>
        <dbReference type="SAM" id="SignalP"/>
    </source>
</evidence>
<keyword evidence="4" id="KW-1185">Reference proteome</keyword>
<dbReference type="RefSeq" id="WP_074788877.1">
    <property type="nucleotide sequence ID" value="NZ_FNZX01000003.1"/>
</dbReference>
<feature type="domain" description="DUF5979" evidence="2">
    <location>
        <begin position="226"/>
        <end position="326"/>
    </location>
</feature>
<dbReference type="Proteomes" id="UP000182321">
    <property type="component" value="Unassembled WGS sequence"/>
</dbReference>
<reference evidence="4" key="1">
    <citation type="submission" date="2016-10" db="EMBL/GenBank/DDBJ databases">
        <authorList>
            <person name="Varghese N."/>
        </authorList>
    </citation>
    <scope>NUCLEOTIDE SEQUENCE [LARGE SCALE GENOMIC DNA]</scope>
    <source>
        <strain evidence="4">ACV-9</strain>
    </source>
</reference>
<name>A0A1H7FA15_9FIRM</name>
<accession>A0A1H7FA15</accession>
<evidence type="ECO:0000259" key="2">
    <source>
        <dbReference type="Pfam" id="PF19407"/>
    </source>
</evidence>
<dbReference type="EMBL" id="FNZX01000003">
    <property type="protein sequence ID" value="SEK22961.1"/>
    <property type="molecule type" value="Genomic_DNA"/>
</dbReference>
<gene>
    <name evidence="3" type="ORF">SAMN02910377_00393</name>
</gene>
<keyword evidence="1" id="KW-0732">Signal</keyword>
<dbReference type="Pfam" id="PF19407">
    <property type="entry name" value="DUF5979"/>
    <property type="match status" value="1"/>
</dbReference>
<organism evidence="3 4">
    <name type="scientific">Pseudobutyrivibrio ruminis</name>
    <dbReference type="NCBI Taxonomy" id="46206"/>
    <lineage>
        <taxon>Bacteria</taxon>
        <taxon>Bacillati</taxon>
        <taxon>Bacillota</taxon>
        <taxon>Clostridia</taxon>
        <taxon>Lachnospirales</taxon>
        <taxon>Lachnospiraceae</taxon>
        <taxon>Pseudobutyrivibrio</taxon>
    </lineage>
</organism>
<evidence type="ECO:0000313" key="4">
    <source>
        <dbReference type="Proteomes" id="UP000182321"/>
    </source>
</evidence>
<dbReference type="AlphaFoldDB" id="A0A1H7FA15"/>
<feature type="signal peptide" evidence="1">
    <location>
        <begin position="1"/>
        <end position="32"/>
    </location>
</feature>
<feature type="chain" id="PRO_5010187303" description="DUF5979 domain-containing protein" evidence="1">
    <location>
        <begin position="33"/>
        <end position="364"/>
    </location>
</feature>
<dbReference type="InterPro" id="IPR046022">
    <property type="entry name" value="DUF5979"/>
</dbReference>
<sequence>MKSLIFKKKNLIAFAMAAVVAVSGFGVYQSQAAEKIDENKKCTITVKVPDACSLDDKPADNTIVNGISLYDGTLEVDFYKLADVKLNGEINTTVDGVDLSGLSGSKVTADTIKTIADEAYKKIDPKKPTYKVKINPSTEKSKPVNEDKGVDRGIYLYVVKDFQNKQYQYSFDKYIVMVPYSTTISQGTKVDEHGNIVDVEESSDDWVYDTEIALKCKATEIYGKLKITKELKTYNESLGTTPFVFEVEAFYGEGDKKEIVYSNVFSMDFDKPGEQYIEVEKIPANSKVIVKEVYSGASYTIEGDVEKTTEIKENETAEVKFTNDYNDQTDVGAISIENHFNENGYVDSNINPNSTTTENVETEN</sequence>